<feature type="domain" description="IPT/TIG" evidence="2">
    <location>
        <begin position="1312"/>
        <end position="1458"/>
    </location>
</feature>
<protein>
    <recommendedName>
        <fullName evidence="2">IPT/TIG domain-containing protein</fullName>
    </recommendedName>
</protein>
<feature type="region of interest" description="Disordered" evidence="1">
    <location>
        <begin position="1697"/>
        <end position="1726"/>
    </location>
</feature>
<dbReference type="GO" id="GO:0002116">
    <property type="term" value="C:semaphorin receptor complex"/>
    <property type="evidence" value="ECO:0007669"/>
    <property type="project" value="TreeGrafter"/>
</dbReference>
<proteinExistence type="predicted"/>
<comment type="caution">
    <text evidence="3">The sequence shown here is derived from an EMBL/GenBank/DDBJ whole genome shotgun (WGS) entry which is preliminary data.</text>
</comment>
<dbReference type="Pfam" id="PF01833">
    <property type="entry name" value="TIG"/>
    <property type="match status" value="1"/>
</dbReference>
<dbReference type="InterPro" id="IPR031148">
    <property type="entry name" value="Plexin"/>
</dbReference>
<feature type="region of interest" description="Disordered" evidence="1">
    <location>
        <begin position="1044"/>
        <end position="1065"/>
    </location>
</feature>
<dbReference type="GO" id="GO:0005886">
    <property type="term" value="C:plasma membrane"/>
    <property type="evidence" value="ECO:0007669"/>
    <property type="project" value="TreeGrafter"/>
</dbReference>
<feature type="region of interest" description="Disordered" evidence="1">
    <location>
        <begin position="876"/>
        <end position="905"/>
    </location>
</feature>
<evidence type="ECO:0000313" key="4">
    <source>
        <dbReference type="Proteomes" id="UP001230188"/>
    </source>
</evidence>
<dbReference type="InterPro" id="IPR014756">
    <property type="entry name" value="Ig_E-set"/>
</dbReference>
<feature type="compositionally biased region" description="Low complexity" evidence="1">
    <location>
        <begin position="1044"/>
        <end position="1058"/>
    </location>
</feature>
<dbReference type="InterPro" id="IPR013783">
    <property type="entry name" value="Ig-like_fold"/>
</dbReference>
<evidence type="ECO:0000256" key="1">
    <source>
        <dbReference type="SAM" id="MobiDB-lite"/>
    </source>
</evidence>
<dbReference type="CDD" id="cd00603">
    <property type="entry name" value="IPT_PCSR"/>
    <property type="match status" value="2"/>
</dbReference>
<dbReference type="EMBL" id="JAQMWT010000533">
    <property type="protein sequence ID" value="KAJ8599897.1"/>
    <property type="molecule type" value="Genomic_DNA"/>
</dbReference>
<dbReference type="SUPFAM" id="SSF81296">
    <property type="entry name" value="E set domains"/>
    <property type="match status" value="1"/>
</dbReference>
<accession>A0AAD7U7W7</accession>
<feature type="region of interest" description="Disordered" evidence="1">
    <location>
        <begin position="1802"/>
        <end position="1844"/>
    </location>
</feature>
<evidence type="ECO:0000259" key="2">
    <source>
        <dbReference type="SMART" id="SM00429"/>
    </source>
</evidence>
<dbReference type="PANTHER" id="PTHR22625">
    <property type="entry name" value="PLEXIN"/>
    <property type="match status" value="1"/>
</dbReference>
<keyword evidence="4" id="KW-1185">Reference proteome</keyword>
<dbReference type="Proteomes" id="UP001230188">
    <property type="component" value="Unassembled WGS sequence"/>
</dbReference>
<dbReference type="Gene3D" id="2.60.40.10">
    <property type="entry name" value="Immunoglobulins"/>
    <property type="match status" value="1"/>
</dbReference>
<sequence length="2216" mass="240647">MVLSQKDSTPVVVVAKQHEVVLSSGGHVRLLVSSAKPIPHAFLQFRRLRRDRVVLAERLDIAYWNTVEPPPPPPPPLQPKKDDTASFYGVIEATVPAEVISCADDNATKSIEVGVYSTRNIEHGTPRSLCHILLLEGRLDASIVWPHIIQLHGKPSSILVALKKSAGLTPRIVDKVIASTTNVVQLVLLDADGTQLRKLRVAATARTEPPGGVGAVDDAAFYVDAAIAFVPTCSKVRVQLSIDNAEFIDCGDIETMPHFSVICSVPPVLDPDDASNFAVLCSSSSCLASTTPKRQRRRAWPLAFPKEWDLEVSTPEVARAVLPMVPSPPRGAEITLLESIFSPDDLSPHKKNKIRAIRLVVDDVRVYSTPPQSSFWAFELELTATCRGATCSIPLGPIVAASNNNNSEVHHHPPDEKNDDEGYTAAELLTTRDAEQVGGSLRLSNTERLLLDNARDGVEVTLVVKMDPSATRANAKTPSVRAVLATGRAWLDDDDDARDGRANVELAPAHALCGRGAMLRMRLFFEHQQEQLEEDARHDRRRKLAKHVNIYAFRACAVALSSPVSSAEFFSARLCALPQKRGATNSFVCPERYGIVSTRWKLNPHKPEEWYVHESVPDSSRVEYRAPVWVRGNAFKHACGAVIKASFLLENGDVLAQEAYLKDDSAIAFETPAVLEPQMATLSIVFEYGAATIQSNPLPFEFLAIPDLDAVSPRYLPRSTGGTITVHGGDFLSTDVLRAYVYAPRILCRDDDDDDDERSAYAQNALIVAASRNLPSNSTGSLGCASHKSQHLRKKSIAAAFAAAQSVRSSGGSRATAAAAASAAYATVIMDNKHGIEEIDTCVVDAIMSTGGTRTVASAAGQAVLAAMTLSSQKLSSRLSKPQQGRRRSVIHEEEGGAWSKEDQQPSAAAVLPARDVMCQHGNQFAFGVRMESLAVVGTDNASGKELRYLELPVNVLESKKVTFVLPPKLTVERAHVAFSKACGFNNAPVFDKTKSPPTTSRRMSATSATLSRGTLASNASVKSVAAAAANAAAAAAADKNNKMATANLQQQQQQQQQQKRRGDDDAKVLVSFRFASPTTGRVLQRSTVEGTLSRLSSAQVHQESAAGAMAFANLAGTLAQPNPDASHAGNVLPAHDVADCICATSYSSARVGVAAAEHAISAHHDDCVIICKAPPIPATLIAKASSFVANVEVSLSGGNGPFSADNARFEYVRPPTLKSILPAGQQIVPGQTVLTLVGQTLAASRTLCVHLTLLTPPDPGKSQYGQARVLDRFVVPYDVEEVSGDDIGIELSPNGQDWSDRASRKVRLASPYEVTRLEPARGPRGGGTKVTIHGANFPEETNNCLVAFLRPGVSPRRLSKPAMKMKGVSYDVLATTKHSPAALQHATRQIQRVVRGRTFRRLCKYGLPCTCVKATVESPTRITCYAPGVLTEGPAEVVISFDGRNFERAPTDELKALRIGDVLLEGTGLDAKRATVELERASSSSKARLITQQSYNQIFDGRLQLSYEYYVAPDIRAIREVQPPFTDAFDIVGARFKLGSEVMVRFCALDTAQTITVTGEAIEEDLITVVAPTQLANGAEVELSVSMNGGHDYTEALCYSVFKKPILESIRPSCGQISGGSLVEIHGENFLKLTSSNGVKTRFSLDLGDNNPATAHKLCVVPSDVESTSILRLTLPPFEKLINKAKDERVLLLDDDDDDFDEASPQQRREDDEEEEHAKHQQHLRRRRTNTISTVWVDVCTDCCGTCTGKPLRFLLYERVPKMNHMQPRAGPLSGGYKVRVFGVGFLNTNTLAVRLVPLPTAEDLGGGNVDEELTRGRRDREEEEEETSRKESTVEGRPTEIYENTVRPVGVRGTYVSSSEISFVMPWLHQQGQFLVQTSLNSSEFAEPDEQCLFTLYSDHRAHVRDLFPAIHGPEDVATSKNACRLWRELQASRHRPLATSPETMRNNDRARGYYESAADKPHVVRPSLRAILKAIAEEVDEKECVNLAGVADVAREREAPLQGLADHQVPSFDAHPALATRGSSAAATTMMMMTTTSVVSSRFSDSSTGGDVAAVPAWHTKTLVLKLQHLLREDGARGDLLKVLTLAFGHIIGKKKTAAEKQNRRNGLTYGELCEHLMLAIFPSSSQVDLLELWQVADPLKTGFVSLSTLVARLRGKRPTSPTPGPAHYRADPLILKRTTPTGREPMTLDVYEQRRALVIPRVATTTTTPTTT</sequence>
<dbReference type="PANTHER" id="PTHR22625:SF61">
    <property type="entry name" value="HEPATOCYTE GROWTH FACTOR RECEPTOR"/>
    <property type="match status" value="1"/>
</dbReference>
<feature type="compositionally biased region" description="Basic and acidic residues" evidence="1">
    <location>
        <begin position="1829"/>
        <end position="1842"/>
    </location>
</feature>
<dbReference type="SMART" id="SM00429">
    <property type="entry name" value="IPT"/>
    <property type="match status" value="2"/>
</dbReference>
<name>A0AAD7U7W7_9STRA</name>
<feature type="region of interest" description="Disordered" evidence="1">
    <location>
        <begin position="989"/>
        <end position="1013"/>
    </location>
</feature>
<feature type="compositionally biased region" description="Low complexity" evidence="1">
    <location>
        <begin position="996"/>
        <end position="1010"/>
    </location>
</feature>
<feature type="compositionally biased region" description="Basic and acidic residues" evidence="1">
    <location>
        <begin position="890"/>
        <end position="904"/>
    </location>
</feature>
<organism evidence="3 4">
    <name type="scientific">Chrysophaeum taylorii</name>
    <dbReference type="NCBI Taxonomy" id="2483200"/>
    <lineage>
        <taxon>Eukaryota</taxon>
        <taxon>Sar</taxon>
        <taxon>Stramenopiles</taxon>
        <taxon>Ochrophyta</taxon>
        <taxon>Pelagophyceae</taxon>
        <taxon>Pelagomonadales</taxon>
        <taxon>Pelagomonadaceae</taxon>
        <taxon>Chrysophaeum</taxon>
    </lineage>
</organism>
<feature type="domain" description="IPT/TIG" evidence="2">
    <location>
        <begin position="1605"/>
        <end position="1710"/>
    </location>
</feature>
<dbReference type="InterPro" id="IPR002909">
    <property type="entry name" value="IPT_dom"/>
</dbReference>
<dbReference type="GO" id="GO:0030334">
    <property type="term" value="P:regulation of cell migration"/>
    <property type="evidence" value="ECO:0007669"/>
    <property type="project" value="TreeGrafter"/>
</dbReference>
<evidence type="ECO:0000313" key="3">
    <source>
        <dbReference type="EMBL" id="KAJ8599897.1"/>
    </source>
</evidence>
<dbReference type="GO" id="GO:0017154">
    <property type="term" value="F:semaphorin receptor activity"/>
    <property type="evidence" value="ECO:0007669"/>
    <property type="project" value="InterPro"/>
</dbReference>
<reference evidence="3" key="1">
    <citation type="submission" date="2023-01" db="EMBL/GenBank/DDBJ databases">
        <title>Metagenome sequencing of chrysophaentin producing Chrysophaeum taylorii.</title>
        <authorList>
            <person name="Davison J."/>
            <person name="Bewley C."/>
        </authorList>
    </citation>
    <scope>NUCLEOTIDE SEQUENCE</scope>
    <source>
        <strain evidence="3">NIES-1699</strain>
    </source>
</reference>
<gene>
    <name evidence="3" type="ORF">CTAYLR_002816</name>
</gene>